<proteinExistence type="predicted"/>
<gene>
    <name evidence="1" type="ORF">RND81_12G094000</name>
</gene>
<dbReference type="AlphaFoldDB" id="A0AAW1H8F2"/>
<dbReference type="EMBL" id="JBDFQZ010000012">
    <property type="protein sequence ID" value="KAK9672337.1"/>
    <property type="molecule type" value="Genomic_DNA"/>
</dbReference>
<evidence type="ECO:0000313" key="1">
    <source>
        <dbReference type="EMBL" id="KAK9672337.1"/>
    </source>
</evidence>
<name>A0AAW1H8F2_SAPOF</name>
<reference evidence="1" key="1">
    <citation type="submission" date="2024-03" db="EMBL/GenBank/DDBJ databases">
        <title>WGS assembly of Saponaria officinalis var. Norfolk2.</title>
        <authorList>
            <person name="Jenkins J."/>
            <person name="Shu S."/>
            <person name="Grimwood J."/>
            <person name="Barry K."/>
            <person name="Goodstein D."/>
            <person name="Schmutz J."/>
            <person name="Leebens-Mack J."/>
            <person name="Osbourn A."/>
        </authorList>
    </citation>
    <scope>NUCLEOTIDE SEQUENCE [LARGE SCALE GENOMIC DNA]</scope>
    <source>
        <strain evidence="1">JIC</strain>
    </source>
</reference>
<sequence length="128" mass="14075">MLWDELDKFELLLSCTCRKCECDVDKKHALRRETDRLLQFTWSAPRPLKFCELGPSITGPITHSESSSVASVTVRANMVDVGHDAYALSVTVCGTPLPKFVGKWIIDKGCSNHLMGDFNSLLVSGGSS</sequence>
<organism evidence="1 2">
    <name type="scientific">Saponaria officinalis</name>
    <name type="common">Common soapwort</name>
    <name type="synonym">Lychnis saponaria</name>
    <dbReference type="NCBI Taxonomy" id="3572"/>
    <lineage>
        <taxon>Eukaryota</taxon>
        <taxon>Viridiplantae</taxon>
        <taxon>Streptophyta</taxon>
        <taxon>Embryophyta</taxon>
        <taxon>Tracheophyta</taxon>
        <taxon>Spermatophyta</taxon>
        <taxon>Magnoliopsida</taxon>
        <taxon>eudicotyledons</taxon>
        <taxon>Gunneridae</taxon>
        <taxon>Pentapetalae</taxon>
        <taxon>Caryophyllales</taxon>
        <taxon>Caryophyllaceae</taxon>
        <taxon>Caryophylleae</taxon>
        <taxon>Saponaria</taxon>
    </lineage>
</organism>
<evidence type="ECO:0000313" key="2">
    <source>
        <dbReference type="Proteomes" id="UP001443914"/>
    </source>
</evidence>
<protein>
    <submittedName>
        <fullName evidence="1">Uncharacterized protein</fullName>
    </submittedName>
</protein>
<comment type="caution">
    <text evidence="1">The sequence shown here is derived from an EMBL/GenBank/DDBJ whole genome shotgun (WGS) entry which is preliminary data.</text>
</comment>
<accession>A0AAW1H8F2</accession>
<dbReference type="Proteomes" id="UP001443914">
    <property type="component" value="Unassembled WGS sequence"/>
</dbReference>
<keyword evidence="2" id="KW-1185">Reference proteome</keyword>